<gene>
    <name evidence="6" type="primary">LOC104596351</name>
</gene>
<evidence type="ECO:0000256" key="4">
    <source>
        <dbReference type="SAM" id="Phobius"/>
    </source>
</evidence>
<dbReference type="PANTHER" id="PTHR12151">
    <property type="entry name" value="ELECTRON TRANSPORT PROTIN SCO1/SENC FAMILY MEMBER"/>
    <property type="match status" value="1"/>
</dbReference>
<dbReference type="InterPro" id="IPR036249">
    <property type="entry name" value="Thioredoxin-like_sf"/>
</dbReference>
<dbReference type="PROSITE" id="PS51352">
    <property type="entry name" value="THIOREDOXIN_2"/>
    <property type="match status" value="1"/>
</dbReference>
<comment type="similarity">
    <text evidence="1">Belongs to the SCO1/2 family.</text>
</comment>
<proteinExistence type="inferred from homology"/>
<name>A0A1U8A270_NELNU</name>
<evidence type="ECO:0000313" key="6">
    <source>
        <dbReference type="RefSeq" id="XP_010255751.1"/>
    </source>
</evidence>
<dbReference type="InterPro" id="IPR003782">
    <property type="entry name" value="SCO1/SenC"/>
</dbReference>
<sequence>MCVTLTRVYHFTQPIDIPTPKHGLSCTGRRSKVPLDLQPSFLLFRLAVFVKLRILPRLTRSLVLAMASAISRNKYCWFIRRSLLFYNQHHCKLIKALPPYIQRFHGVPDIPQFRANPAISSVSYLGYGTQPCTIVQRYICNSTTVNPENLAPKKPVESNSEESEKSGESKGTGEAGKPVRGGPVSWLSFLLLITTGAGLVFYYDKEKKRHIEEIHNASVAVKEGPSVGKAAIGGPFNLVDHNGKSVTERDFLGKWTLIYFGFTHCPDICPDELQKLAVAVDKIKEKAGIDIIPIFISVDPERDTVEQVGEYVKEFHPNLIGLTGMPEEIRKVARAYRVYYMKTEEEGSDYLVDHSIIMYLMGPDMEFVKFFGKNHDVDTLTGGVIKEIKQYKKV</sequence>
<dbReference type="OrthoDB" id="270009at2759"/>
<dbReference type="FunCoup" id="A0A1U8A270">
    <property type="interactions" value="3670"/>
</dbReference>
<feature type="transmembrane region" description="Helical" evidence="4">
    <location>
        <begin position="184"/>
        <end position="203"/>
    </location>
</feature>
<dbReference type="FunFam" id="3.40.30.10:FF:000013">
    <property type="entry name" value="Blast:Protein SCO1 homolog, mitochondrial"/>
    <property type="match status" value="1"/>
</dbReference>
<keyword evidence="4" id="KW-1133">Transmembrane helix</keyword>
<dbReference type="GO" id="GO:0033617">
    <property type="term" value="P:mitochondrial respiratory chain complex IV assembly"/>
    <property type="evidence" value="ECO:0000318"/>
    <property type="project" value="GO_Central"/>
</dbReference>
<keyword evidence="2" id="KW-0186">Copper</keyword>
<dbReference type="GeneID" id="104596351"/>
<dbReference type="Proteomes" id="UP000189703">
    <property type="component" value="Unplaced"/>
</dbReference>
<dbReference type="SUPFAM" id="SSF52833">
    <property type="entry name" value="Thioredoxin-like"/>
    <property type="match status" value="1"/>
</dbReference>
<dbReference type="PANTHER" id="PTHR12151:SF5">
    <property type="entry name" value="AT19154P"/>
    <property type="match status" value="1"/>
</dbReference>
<keyword evidence="4" id="KW-0472">Membrane</keyword>
<dbReference type="RefSeq" id="XP_010255751.1">
    <property type="nucleotide sequence ID" value="XM_010257449.2"/>
</dbReference>
<evidence type="ECO:0000256" key="1">
    <source>
        <dbReference type="ARBA" id="ARBA00010996"/>
    </source>
</evidence>
<evidence type="ECO:0000256" key="2">
    <source>
        <dbReference type="ARBA" id="ARBA00023008"/>
    </source>
</evidence>
<keyword evidence="5" id="KW-1185">Reference proteome</keyword>
<dbReference type="CDD" id="cd02968">
    <property type="entry name" value="SCO"/>
    <property type="match status" value="1"/>
</dbReference>
<evidence type="ECO:0000256" key="3">
    <source>
        <dbReference type="SAM" id="MobiDB-lite"/>
    </source>
</evidence>
<organism evidence="5 6">
    <name type="scientific">Nelumbo nucifera</name>
    <name type="common">Sacred lotus</name>
    <dbReference type="NCBI Taxonomy" id="4432"/>
    <lineage>
        <taxon>Eukaryota</taxon>
        <taxon>Viridiplantae</taxon>
        <taxon>Streptophyta</taxon>
        <taxon>Embryophyta</taxon>
        <taxon>Tracheophyta</taxon>
        <taxon>Spermatophyta</taxon>
        <taxon>Magnoliopsida</taxon>
        <taxon>Proteales</taxon>
        <taxon>Nelumbonaceae</taxon>
        <taxon>Nelumbo</taxon>
    </lineage>
</organism>
<accession>A0A1U8A270</accession>
<dbReference type="KEGG" id="nnu:104596351"/>
<dbReference type="Pfam" id="PF02630">
    <property type="entry name" value="SCO1-SenC"/>
    <property type="match status" value="1"/>
</dbReference>
<dbReference type="GO" id="GO:0005739">
    <property type="term" value="C:mitochondrion"/>
    <property type="evidence" value="ECO:0007669"/>
    <property type="project" value="GOC"/>
</dbReference>
<dbReference type="Gene3D" id="3.40.30.10">
    <property type="entry name" value="Glutaredoxin"/>
    <property type="match status" value="1"/>
</dbReference>
<feature type="region of interest" description="Disordered" evidence="3">
    <location>
        <begin position="149"/>
        <end position="178"/>
    </location>
</feature>
<keyword evidence="4" id="KW-0812">Transmembrane</keyword>
<reference evidence="6" key="1">
    <citation type="submission" date="2025-08" db="UniProtKB">
        <authorList>
            <consortium name="RefSeq"/>
        </authorList>
    </citation>
    <scope>IDENTIFICATION</scope>
</reference>
<dbReference type="InterPro" id="IPR013766">
    <property type="entry name" value="Thioredoxin_domain"/>
</dbReference>
<evidence type="ECO:0000313" key="5">
    <source>
        <dbReference type="Proteomes" id="UP000189703"/>
    </source>
</evidence>
<dbReference type="AlphaFoldDB" id="A0A1U8A270"/>
<dbReference type="STRING" id="4432.A0A1U8A270"/>
<dbReference type="eggNOG" id="KOG2792">
    <property type="taxonomic scope" value="Eukaryota"/>
</dbReference>
<protein>
    <submittedName>
        <fullName evidence="6">Protein SCO1 homolog 1, mitochondrial</fullName>
    </submittedName>
</protein>